<evidence type="ECO:0000259" key="1">
    <source>
        <dbReference type="Pfam" id="PF02557"/>
    </source>
</evidence>
<dbReference type="AlphaFoldDB" id="A0A3G9INY6"/>
<dbReference type="GO" id="GO:0008233">
    <property type="term" value="F:peptidase activity"/>
    <property type="evidence" value="ECO:0007669"/>
    <property type="project" value="InterPro"/>
</dbReference>
<dbReference type="SUPFAM" id="SSF55166">
    <property type="entry name" value="Hedgehog/DD-peptidase"/>
    <property type="match status" value="1"/>
</dbReference>
<evidence type="ECO:0000313" key="3">
    <source>
        <dbReference type="Proteomes" id="UP000275368"/>
    </source>
</evidence>
<keyword evidence="3" id="KW-1185">Reference proteome</keyword>
<dbReference type="InterPro" id="IPR052179">
    <property type="entry name" value="DD-CPase-like"/>
</dbReference>
<organism evidence="2 3">
    <name type="scientific">Paenibacillus baekrokdamisoli</name>
    <dbReference type="NCBI Taxonomy" id="1712516"/>
    <lineage>
        <taxon>Bacteria</taxon>
        <taxon>Bacillati</taxon>
        <taxon>Bacillota</taxon>
        <taxon>Bacilli</taxon>
        <taxon>Bacillales</taxon>
        <taxon>Paenibacillaceae</taxon>
        <taxon>Paenibacillus</taxon>
    </lineage>
</organism>
<reference evidence="2 3" key="1">
    <citation type="submission" date="2018-11" db="EMBL/GenBank/DDBJ databases">
        <title>Complete genome sequence of Paenibacillus baekrokdamisoli strain KCTC 33723.</title>
        <authorList>
            <person name="Kang S.W."/>
            <person name="Lee K.C."/>
            <person name="Kim K.K."/>
            <person name="Kim J.S."/>
            <person name="Kim D.S."/>
            <person name="Ko S.H."/>
            <person name="Yang S.H."/>
            <person name="Lee J.S."/>
        </authorList>
    </citation>
    <scope>NUCLEOTIDE SEQUENCE [LARGE SCALE GENOMIC DNA]</scope>
    <source>
        <strain evidence="2 3">KCTC 33723</strain>
    </source>
</reference>
<sequence>MEMNKAPEGKWLKKNAWKYGFILRYPEDKTAITGIQYEPWHYRYIGMPHSAIMQEHHFVLEQYLDYLRKERVISVRVDGKKYEVSYYPVSKKMTIKVPTNRQYDISGNNRDGIIVTVYP</sequence>
<protein>
    <recommendedName>
        <fullName evidence="1">D-alanyl-D-alanine carboxypeptidase-like core domain-containing protein</fullName>
    </recommendedName>
</protein>
<accession>A0A3G9INY6</accession>
<feature type="domain" description="D-alanyl-D-alanine carboxypeptidase-like core" evidence="1">
    <location>
        <begin position="3"/>
        <end position="46"/>
    </location>
</feature>
<gene>
    <name evidence="2" type="ORF">Back11_14010</name>
</gene>
<dbReference type="InterPro" id="IPR009045">
    <property type="entry name" value="Zn_M74/Hedgehog-like"/>
</dbReference>
<dbReference type="Proteomes" id="UP000275368">
    <property type="component" value="Chromosome"/>
</dbReference>
<dbReference type="InterPro" id="IPR003709">
    <property type="entry name" value="VanY-like_core_dom"/>
</dbReference>
<proteinExistence type="predicted"/>
<dbReference type="GO" id="GO:0006508">
    <property type="term" value="P:proteolysis"/>
    <property type="evidence" value="ECO:0007669"/>
    <property type="project" value="InterPro"/>
</dbReference>
<dbReference type="EMBL" id="AP019308">
    <property type="protein sequence ID" value="BBH20056.1"/>
    <property type="molecule type" value="Genomic_DNA"/>
</dbReference>
<dbReference type="Pfam" id="PF02557">
    <property type="entry name" value="VanY"/>
    <property type="match status" value="1"/>
</dbReference>
<dbReference type="PANTHER" id="PTHR34385:SF1">
    <property type="entry name" value="PEPTIDOGLYCAN L-ALANYL-D-GLUTAMATE ENDOPEPTIDASE CWLK"/>
    <property type="match status" value="1"/>
</dbReference>
<name>A0A3G9INY6_9BACL</name>
<evidence type="ECO:0000313" key="2">
    <source>
        <dbReference type="EMBL" id="BBH20056.1"/>
    </source>
</evidence>
<dbReference type="KEGG" id="pbk:Back11_14010"/>
<dbReference type="PANTHER" id="PTHR34385">
    <property type="entry name" value="D-ALANYL-D-ALANINE CARBOXYPEPTIDASE"/>
    <property type="match status" value="1"/>
</dbReference>
<dbReference type="Gene3D" id="3.30.1380.10">
    <property type="match status" value="1"/>
</dbReference>